<dbReference type="Proteomes" id="UP001196413">
    <property type="component" value="Unassembled WGS sequence"/>
</dbReference>
<protein>
    <submittedName>
        <fullName evidence="1">Uncharacterized protein</fullName>
    </submittedName>
</protein>
<dbReference type="EMBL" id="JAHQIW010004091">
    <property type="protein sequence ID" value="KAJ1361035.1"/>
    <property type="molecule type" value="Genomic_DNA"/>
</dbReference>
<proteinExistence type="predicted"/>
<sequence length="202" mass="23282">MGALQMGIYWVNVQGTHDLHKSHTPQMCSQGFLHRCFRFVLKNWISAFTSSVSCRLNFFPTSAFNFGPTLFPIQHAEIPAEDPSPKSIPWKRQREDLKPLLGYVRKPWNIICATNNIPFGIRAEVRTTSEGKPSQYLSLHRAQKHNNKDFDVTVTILAQESKTATPKTLEAFWINAKNPEMNRKDEFFITARDLTPFLRLIF</sequence>
<comment type="caution">
    <text evidence="1">The sequence shown here is derived from an EMBL/GenBank/DDBJ whole genome shotgun (WGS) entry which is preliminary data.</text>
</comment>
<accession>A0AAD5MM32</accession>
<evidence type="ECO:0000313" key="1">
    <source>
        <dbReference type="EMBL" id="KAJ1361035.1"/>
    </source>
</evidence>
<reference evidence="1" key="1">
    <citation type="submission" date="2021-06" db="EMBL/GenBank/DDBJ databases">
        <title>Parelaphostrongylus tenuis whole genome reference sequence.</title>
        <authorList>
            <person name="Garwood T.J."/>
            <person name="Larsen P.A."/>
            <person name="Fountain-Jones N.M."/>
            <person name="Garbe J.R."/>
            <person name="Macchietto M.G."/>
            <person name="Kania S.A."/>
            <person name="Gerhold R.W."/>
            <person name="Richards J.E."/>
            <person name="Wolf T.M."/>
        </authorList>
    </citation>
    <scope>NUCLEOTIDE SEQUENCE</scope>
    <source>
        <strain evidence="1">MNPRO001-30</strain>
        <tissue evidence="1">Meninges</tissue>
    </source>
</reference>
<keyword evidence="2" id="KW-1185">Reference proteome</keyword>
<name>A0AAD5MM32_PARTN</name>
<gene>
    <name evidence="1" type="ORF">KIN20_020188</name>
</gene>
<evidence type="ECO:0000313" key="2">
    <source>
        <dbReference type="Proteomes" id="UP001196413"/>
    </source>
</evidence>
<dbReference type="AlphaFoldDB" id="A0AAD5MM32"/>
<organism evidence="1 2">
    <name type="scientific">Parelaphostrongylus tenuis</name>
    <name type="common">Meningeal worm</name>
    <dbReference type="NCBI Taxonomy" id="148309"/>
    <lineage>
        <taxon>Eukaryota</taxon>
        <taxon>Metazoa</taxon>
        <taxon>Ecdysozoa</taxon>
        <taxon>Nematoda</taxon>
        <taxon>Chromadorea</taxon>
        <taxon>Rhabditida</taxon>
        <taxon>Rhabditina</taxon>
        <taxon>Rhabditomorpha</taxon>
        <taxon>Strongyloidea</taxon>
        <taxon>Metastrongylidae</taxon>
        <taxon>Parelaphostrongylus</taxon>
    </lineage>
</organism>